<keyword evidence="2" id="KW-1185">Reference proteome</keyword>
<organism evidence="1 2">
    <name type="scientific">Dentiscutata heterogama</name>
    <dbReference type="NCBI Taxonomy" id="1316150"/>
    <lineage>
        <taxon>Eukaryota</taxon>
        <taxon>Fungi</taxon>
        <taxon>Fungi incertae sedis</taxon>
        <taxon>Mucoromycota</taxon>
        <taxon>Glomeromycotina</taxon>
        <taxon>Glomeromycetes</taxon>
        <taxon>Diversisporales</taxon>
        <taxon>Gigasporaceae</taxon>
        <taxon>Dentiscutata</taxon>
    </lineage>
</organism>
<sequence>MSKKVQVAITLVESGIIDENYHYGPFSFTGYSTISFLPGYQCSCNNILSEIVDNPSMAIFTVYTNLFKTKTHYSGPLIIGKIKIFVFEIGSSLQQNLKKRGSGYKSSLIHEYHSKNTLFVSTIDDLNYSLKIYQDFQLINHIKKQTPNEFFVNWAKNKSKIIELVTSLQEIYLARYQFTNREFSAWQTLIWAASGYNITP</sequence>
<comment type="caution">
    <text evidence="1">The sequence shown here is derived from an EMBL/GenBank/DDBJ whole genome shotgun (WGS) entry which is preliminary data.</text>
</comment>
<gene>
    <name evidence="1" type="ORF">DHETER_LOCUS5949</name>
</gene>
<proteinExistence type="predicted"/>
<name>A0ACA9M4F0_9GLOM</name>
<dbReference type="EMBL" id="CAJVPU010007057">
    <property type="protein sequence ID" value="CAG8568308.1"/>
    <property type="molecule type" value="Genomic_DNA"/>
</dbReference>
<accession>A0ACA9M4F0</accession>
<evidence type="ECO:0000313" key="1">
    <source>
        <dbReference type="EMBL" id="CAG8568308.1"/>
    </source>
</evidence>
<protein>
    <submittedName>
        <fullName evidence="1">11160_t:CDS:1</fullName>
    </submittedName>
</protein>
<reference evidence="1" key="1">
    <citation type="submission" date="2021-06" db="EMBL/GenBank/DDBJ databases">
        <authorList>
            <person name="Kallberg Y."/>
            <person name="Tangrot J."/>
            <person name="Rosling A."/>
        </authorList>
    </citation>
    <scope>NUCLEOTIDE SEQUENCE</scope>
    <source>
        <strain evidence="1">IL203A</strain>
    </source>
</reference>
<dbReference type="Proteomes" id="UP000789702">
    <property type="component" value="Unassembled WGS sequence"/>
</dbReference>
<evidence type="ECO:0000313" key="2">
    <source>
        <dbReference type="Proteomes" id="UP000789702"/>
    </source>
</evidence>